<proteinExistence type="predicted"/>
<comment type="caution">
    <text evidence="2">The sequence shown here is derived from an EMBL/GenBank/DDBJ whole genome shotgun (WGS) entry which is preliminary data.</text>
</comment>
<dbReference type="InterPro" id="IPR005572">
    <property type="entry name" value="Anti-sigma_E_RseA_N"/>
</dbReference>
<evidence type="ECO:0000313" key="2">
    <source>
        <dbReference type="EMBL" id="PQJ95518.1"/>
    </source>
</evidence>
<sequence>MGCAELPQLLDAVAEDAELRGTWERYQLIGQLIRGESYAPLARQVSPQVHLELAIAPVLPLPQRIRAVAMHTQLRFAIAASVVGVAVFVAPAWLEHSASPDHVEIAQEFVPAEAASGGRWHLDQPHLANKLDRFLVTHQETAPIGETKGMLRYATFVRDDLDR</sequence>
<evidence type="ECO:0000313" key="3">
    <source>
        <dbReference type="Proteomes" id="UP000239936"/>
    </source>
</evidence>
<dbReference type="InterPro" id="IPR036147">
    <property type="entry name" value="Anti-sigma_E_RseA_N_sf"/>
</dbReference>
<dbReference type="CDD" id="cd16328">
    <property type="entry name" value="RseA_N"/>
    <property type="match status" value="1"/>
</dbReference>
<dbReference type="GO" id="GO:0016989">
    <property type="term" value="F:sigma factor antagonist activity"/>
    <property type="evidence" value="ECO:0007669"/>
    <property type="project" value="InterPro"/>
</dbReference>
<gene>
    <name evidence="2" type="ORF">CXB77_15260</name>
</gene>
<feature type="domain" description="Anti sigma-E protein RseA N-terminal" evidence="1">
    <location>
        <begin position="8"/>
        <end position="65"/>
    </location>
</feature>
<organism evidence="2 3">
    <name type="scientific">Chromatium okenii</name>
    <dbReference type="NCBI Taxonomy" id="61644"/>
    <lineage>
        <taxon>Bacteria</taxon>
        <taxon>Pseudomonadati</taxon>
        <taxon>Pseudomonadota</taxon>
        <taxon>Gammaproteobacteria</taxon>
        <taxon>Chromatiales</taxon>
        <taxon>Chromatiaceae</taxon>
        <taxon>Chromatium</taxon>
    </lineage>
</organism>
<dbReference type="EMBL" id="PPGH01000037">
    <property type="protein sequence ID" value="PQJ95518.1"/>
    <property type="molecule type" value="Genomic_DNA"/>
</dbReference>
<protein>
    <recommendedName>
        <fullName evidence="1">Anti sigma-E protein RseA N-terminal domain-containing protein</fullName>
    </recommendedName>
</protein>
<dbReference type="AlphaFoldDB" id="A0A2S7XQ04"/>
<dbReference type="Proteomes" id="UP000239936">
    <property type="component" value="Unassembled WGS sequence"/>
</dbReference>
<accession>A0A2S7XQ04</accession>
<keyword evidence="3" id="KW-1185">Reference proteome</keyword>
<dbReference type="Pfam" id="PF03872">
    <property type="entry name" value="RseA_N"/>
    <property type="match status" value="1"/>
</dbReference>
<dbReference type="OrthoDB" id="5298512at2"/>
<dbReference type="Gene3D" id="1.10.10.880">
    <property type="entry name" value="Anti sigma-E protein RseA, N-terminal domain"/>
    <property type="match status" value="1"/>
</dbReference>
<evidence type="ECO:0000259" key="1">
    <source>
        <dbReference type="Pfam" id="PF03872"/>
    </source>
</evidence>
<dbReference type="SUPFAM" id="SSF89069">
    <property type="entry name" value="N-terminal, cytoplasmic domain of anti-sigmaE factor RseA"/>
    <property type="match status" value="1"/>
</dbReference>
<name>A0A2S7XQ04_9GAMM</name>
<dbReference type="PANTHER" id="PTHR38104:SF1">
    <property type="entry name" value="ANTI-SIGMA-E FACTOR RSEA"/>
    <property type="match status" value="1"/>
</dbReference>
<dbReference type="PANTHER" id="PTHR38104">
    <property type="match status" value="1"/>
</dbReference>
<reference evidence="2 3" key="1">
    <citation type="submission" date="2018-01" db="EMBL/GenBank/DDBJ databases">
        <title>The complete genome sequence of Chromatium okenii LaCa, a purple sulfur bacterium with a turbulent life.</title>
        <authorList>
            <person name="Luedin S.M."/>
            <person name="Liechti N."/>
            <person name="Storelli N."/>
            <person name="Danza F."/>
            <person name="Wittwer M."/>
            <person name="Pothier J.F."/>
            <person name="Tonolla M.A."/>
        </authorList>
    </citation>
    <scope>NUCLEOTIDE SEQUENCE [LARGE SCALE GENOMIC DNA]</scope>
    <source>
        <strain evidence="2 3">LaCa</strain>
    </source>
</reference>
<dbReference type="InterPro" id="IPR052383">
    <property type="entry name" value="Anti-sigma-E_RseA-like"/>
</dbReference>